<name>A0ABQ6HJT6_9MICO</name>
<accession>A0ABQ6HJT6</accession>
<dbReference type="Proteomes" id="UP001157109">
    <property type="component" value="Unassembled WGS sequence"/>
</dbReference>
<organism evidence="1 2">
    <name type="scientific">Arsenicicoccus piscis</name>
    <dbReference type="NCBI Taxonomy" id="673954"/>
    <lineage>
        <taxon>Bacteria</taxon>
        <taxon>Bacillati</taxon>
        <taxon>Actinomycetota</taxon>
        <taxon>Actinomycetes</taxon>
        <taxon>Micrococcales</taxon>
        <taxon>Intrasporangiaceae</taxon>
        <taxon>Arsenicicoccus</taxon>
    </lineage>
</organism>
<dbReference type="InterPro" id="IPR034660">
    <property type="entry name" value="DinB/YfiT-like"/>
</dbReference>
<evidence type="ECO:0000313" key="1">
    <source>
        <dbReference type="EMBL" id="GMA18395.1"/>
    </source>
</evidence>
<dbReference type="EMBL" id="BSUJ01000001">
    <property type="protein sequence ID" value="GMA18395.1"/>
    <property type="molecule type" value="Genomic_DNA"/>
</dbReference>
<evidence type="ECO:0008006" key="3">
    <source>
        <dbReference type="Google" id="ProtNLM"/>
    </source>
</evidence>
<evidence type="ECO:0000313" key="2">
    <source>
        <dbReference type="Proteomes" id="UP001157109"/>
    </source>
</evidence>
<dbReference type="InterPro" id="IPR007061">
    <property type="entry name" value="MST-like"/>
</dbReference>
<keyword evidence="2" id="KW-1185">Reference proteome</keyword>
<dbReference type="RefSeq" id="WP_241443902.1">
    <property type="nucleotide sequence ID" value="NZ_BSUJ01000001.1"/>
</dbReference>
<gene>
    <name evidence="1" type="ORF">GCM10025862_04160</name>
</gene>
<dbReference type="Pfam" id="PF04978">
    <property type="entry name" value="MST"/>
    <property type="match status" value="1"/>
</dbReference>
<reference evidence="2" key="1">
    <citation type="journal article" date="2019" name="Int. J. Syst. Evol. Microbiol.">
        <title>The Global Catalogue of Microorganisms (GCM) 10K type strain sequencing project: providing services to taxonomists for standard genome sequencing and annotation.</title>
        <authorList>
            <consortium name="The Broad Institute Genomics Platform"/>
            <consortium name="The Broad Institute Genome Sequencing Center for Infectious Disease"/>
            <person name="Wu L."/>
            <person name="Ma J."/>
        </authorList>
    </citation>
    <scope>NUCLEOTIDE SEQUENCE [LARGE SCALE GENOMIC DNA]</scope>
    <source>
        <strain evidence="2">NBRC 105830</strain>
    </source>
</reference>
<proteinExistence type="predicted"/>
<dbReference type="Gene3D" id="1.20.120.450">
    <property type="entry name" value="dinb family like domain"/>
    <property type="match status" value="1"/>
</dbReference>
<protein>
    <recommendedName>
        <fullName evidence="3">DinB family protein</fullName>
    </recommendedName>
</protein>
<sequence>MAEGSALDQRTGEERQLLLAFLDEHRRLLRETVLELSDEEARRRLVPSLTTPMGLLKHAAFVETAWFPCRFGGRTRAEAGIPETVDESFQLEPGDTLAGLASNQQRAISQADDVISGLSLDDRCTHPVMGELSLRWVLTHCIRELAQHAGHAQILVEQIVAQRD</sequence>
<dbReference type="SUPFAM" id="SSF109854">
    <property type="entry name" value="DinB/YfiT-like putative metalloenzymes"/>
    <property type="match status" value="1"/>
</dbReference>
<comment type="caution">
    <text evidence="1">The sequence shown here is derived from an EMBL/GenBank/DDBJ whole genome shotgun (WGS) entry which is preliminary data.</text>
</comment>